<reference evidence="1" key="1">
    <citation type="journal article" date="2023" name="Nat. Commun.">
        <title>Diploid and tetraploid genomes of Acorus and the evolution of monocots.</title>
        <authorList>
            <person name="Ma L."/>
            <person name="Liu K.W."/>
            <person name="Li Z."/>
            <person name="Hsiao Y.Y."/>
            <person name="Qi Y."/>
            <person name="Fu T."/>
            <person name="Tang G.D."/>
            <person name="Zhang D."/>
            <person name="Sun W.H."/>
            <person name="Liu D.K."/>
            <person name="Li Y."/>
            <person name="Chen G.Z."/>
            <person name="Liu X.D."/>
            <person name="Liao X.Y."/>
            <person name="Jiang Y.T."/>
            <person name="Yu X."/>
            <person name="Hao Y."/>
            <person name="Huang J."/>
            <person name="Zhao X.W."/>
            <person name="Ke S."/>
            <person name="Chen Y.Y."/>
            <person name="Wu W.L."/>
            <person name="Hsu J.L."/>
            <person name="Lin Y.F."/>
            <person name="Huang M.D."/>
            <person name="Li C.Y."/>
            <person name="Huang L."/>
            <person name="Wang Z.W."/>
            <person name="Zhao X."/>
            <person name="Zhong W.Y."/>
            <person name="Peng D.H."/>
            <person name="Ahmad S."/>
            <person name="Lan S."/>
            <person name="Zhang J.S."/>
            <person name="Tsai W.C."/>
            <person name="Van de Peer Y."/>
            <person name="Liu Z.J."/>
        </authorList>
    </citation>
    <scope>NUCLEOTIDE SEQUENCE</scope>
    <source>
        <strain evidence="1">CP</strain>
    </source>
</reference>
<dbReference type="AlphaFoldDB" id="A0AAV9D8I0"/>
<comment type="caution">
    <text evidence="1">The sequence shown here is derived from an EMBL/GenBank/DDBJ whole genome shotgun (WGS) entry which is preliminary data.</text>
</comment>
<reference evidence="1" key="2">
    <citation type="submission" date="2023-06" db="EMBL/GenBank/DDBJ databases">
        <authorList>
            <person name="Ma L."/>
            <person name="Liu K.-W."/>
            <person name="Li Z."/>
            <person name="Hsiao Y.-Y."/>
            <person name="Qi Y."/>
            <person name="Fu T."/>
            <person name="Tang G."/>
            <person name="Zhang D."/>
            <person name="Sun W.-H."/>
            <person name="Liu D.-K."/>
            <person name="Li Y."/>
            <person name="Chen G.-Z."/>
            <person name="Liu X.-D."/>
            <person name="Liao X.-Y."/>
            <person name="Jiang Y.-T."/>
            <person name="Yu X."/>
            <person name="Hao Y."/>
            <person name="Huang J."/>
            <person name="Zhao X.-W."/>
            <person name="Ke S."/>
            <person name="Chen Y.-Y."/>
            <person name="Wu W.-L."/>
            <person name="Hsu J.-L."/>
            <person name="Lin Y.-F."/>
            <person name="Huang M.-D."/>
            <person name="Li C.-Y."/>
            <person name="Huang L."/>
            <person name="Wang Z.-W."/>
            <person name="Zhao X."/>
            <person name="Zhong W.-Y."/>
            <person name="Peng D.-H."/>
            <person name="Ahmad S."/>
            <person name="Lan S."/>
            <person name="Zhang J.-S."/>
            <person name="Tsai W.-C."/>
            <person name="Van De Peer Y."/>
            <person name="Liu Z.-J."/>
        </authorList>
    </citation>
    <scope>NUCLEOTIDE SEQUENCE</scope>
    <source>
        <strain evidence="1">CP</strain>
        <tissue evidence="1">Leaves</tissue>
    </source>
</reference>
<keyword evidence="2" id="KW-1185">Reference proteome</keyword>
<dbReference type="EMBL" id="JAUJYO010000014">
    <property type="protein sequence ID" value="KAK1297906.1"/>
    <property type="molecule type" value="Genomic_DNA"/>
</dbReference>
<protein>
    <submittedName>
        <fullName evidence="1">Uncharacterized protein</fullName>
    </submittedName>
</protein>
<sequence length="62" mass="6767">MGSHGSDACPVATSLCLALLFKYVVIRFIPSNPSSPILLWWGPNAVSGDLDSLLRYIDGFKR</sequence>
<evidence type="ECO:0000313" key="1">
    <source>
        <dbReference type="EMBL" id="KAK1297906.1"/>
    </source>
</evidence>
<organism evidence="1 2">
    <name type="scientific">Acorus calamus</name>
    <name type="common">Sweet flag</name>
    <dbReference type="NCBI Taxonomy" id="4465"/>
    <lineage>
        <taxon>Eukaryota</taxon>
        <taxon>Viridiplantae</taxon>
        <taxon>Streptophyta</taxon>
        <taxon>Embryophyta</taxon>
        <taxon>Tracheophyta</taxon>
        <taxon>Spermatophyta</taxon>
        <taxon>Magnoliopsida</taxon>
        <taxon>Liliopsida</taxon>
        <taxon>Acoraceae</taxon>
        <taxon>Acorus</taxon>
    </lineage>
</organism>
<accession>A0AAV9D8I0</accession>
<name>A0AAV9D8I0_ACOCL</name>
<proteinExistence type="predicted"/>
<dbReference type="Proteomes" id="UP001180020">
    <property type="component" value="Unassembled WGS sequence"/>
</dbReference>
<evidence type="ECO:0000313" key="2">
    <source>
        <dbReference type="Proteomes" id="UP001180020"/>
    </source>
</evidence>
<gene>
    <name evidence="1" type="ORF">QJS10_CPB14g00228</name>
</gene>